<evidence type="ECO:0000313" key="2">
    <source>
        <dbReference type="Proteomes" id="UP000799539"/>
    </source>
</evidence>
<organism evidence="1 2">
    <name type="scientific">Cercospora zeae-maydis SCOH1-5</name>
    <dbReference type="NCBI Taxonomy" id="717836"/>
    <lineage>
        <taxon>Eukaryota</taxon>
        <taxon>Fungi</taxon>
        <taxon>Dikarya</taxon>
        <taxon>Ascomycota</taxon>
        <taxon>Pezizomycotina</taxon>
        <taxon>Dothideomycetes</taxon>
        <taxon>Dothideomycetidae</taxon>
        <taxon>Mycosphaerellales</taxon>
        <taxon>Mycosphaerellaceae</taxon>
        <taxon>Cercospora</taxon>
    </lineage>
</organism>
<sequence>MHAVSGQAELRSPVFGPKCFAPPYSYTVLCVVMRGRQASKQAGNRATGGEAPMLPSIAVIGAVRA</sequence>
<keyword evidence="2" id="KW-1185">Reference proteome</keyword>
<name>A0A6A6F7Q4_9PEZI</name>
<dbReference type="EMBL" id="ML992686">
    <property type="protein sequence ID" value="KAF2209484.1"/>
    <property type="molecule type" value="Genomic_DNA"/>
</dbReference>
<protein>
    <submittedName>
        <fullName evidence="1">Uncharacterized protein</fullName>
    </submittedName>
</protein>
<evidence type="ECO:0000313" key="1">
    <source>
        <dbReference type="EMBL" id="KAF2209484.1"/>
    </source>
</evidence>
<reference evidence="1" key="1">
    <citation type="journal article" date="2020" name="Stud. Mycol.">
        <title>101 Dothideomycetes genomes: a test case for predicting lifestyles and emergence of pathogens.</title>
        <authorList>
            <person name="Haridas S."/>
            <person name="Albert R."/>
            <person name="Binder M."/>
            <person name="Bloem J."/>
            <person name="Labutti K."/>
            <person name="Salamov A."/>
            <person name="Andreopoulos B."/>
            <person name="Baker S."/>
            <person name="Barry K."/>
            <person name="Bills G."/>
            <person name="Bluhm B."/>
            <person name="Cannon C."/>
            <person name="Castanera R."/>
            <person name="Culley D."/>
            <person name="Daum C."/>
            <person name="Ezra D."/>
            <person name="Gonzalez J."/>
            <person name="Henrissat B."/>
            <person name="Kuo A."/>
            <person name="Liang C."/>
            <person name="Lipzen A."/>
            <person name="Lutzoni F."/>
            <person name="Magnuson J."/>
            <person name="Mondo S."/>
            <person name="Nolan M."/>
            <person name="Ohm R."/>
            <person name="Pangilinan J."/>
            <person name="Park H.-J."/>
            <person name="Ramirez L."/>
            <person name="Alfaro M."/>
            <person name="Sun H."/>
            <person name="Tritt A."/>
            <person name="Yoshinaga Y."/>
            <person name="Zwiers L.-H."/>
            <person name="Turgeon B."/>
            <person name="Goodwin S."/>
            <person name="Spatafora J."/>
            <person name="Crous P."/>
            <person name="Grigoriev I."/>
        </authorList>
    </citation>
    <scope>NUCLEOTIDE SEQUENCE</scope>
    <source>
        <strain evidence="1">SCOH1-5</strain>
    </source>
</reference>
<accession>A0A6A6F7Q4</accession>
<dbReference type="Proteomes" id="UP000799539">
    <property type="component" value="Unassembled WGS sequence"/>
</dbReference>
<proteinExistence type="predicted"/>
<dbReference type="AlphaFoldDB" id="A0A6A6F7Q4"/>
<gene>
    <name evidence="1" type="ORF">CERZMDRAFT_91336</name>
</gene>